<sequence length="37" mass="4061">MLGKPDSHLRYQRRIHPLGILEGGGPRGIAKLPDPLT</sequence>
<name>A0A392WBT3_9FABA</name>
<dbReference type="EMBL" id="LXQA011410949">
    <property type="protein sequence ID" value="MCI96295.1"/>
    <property type="molecule type" value="Genomic_DNA"/>
</dbReference>
<comment type="caution">
    <text evidence="1">The sequence shown here is derived from an EMBL/GenBank/DDBJ whole genome shotgun (WGS) entry which is preliminary data.</text>
</comment>
<evidence type="ECO:0000313" key="2">
    <source>
        <dbReference type="Proteomes" id="UP000265520"/>
    </source>
</evidence>
<accession>A0A392WBT3</accession>
<protein>
    <submittedName>
        <fullName evidence="1">Uncharacterized protein</fullName>
    </submittedName>
</protein>
<dbReference type="AlphaFoldDB" id="A0A392WBT3"/>
<keyword evidence="2" id="KW-1185">Reference proteome</keyword>
<feature type="non-terminal residue" evidence="1">
    <location>
        <position position="37"/>
    </location>
</feature>
<dbReference type="Proteomes" id="UP000265520">
    <property type="component" value="Unassembled WGS sequence"/>
</dbReference>
<organism evidence="1 2">
    <name type="scientific">Trifolium medium</name>
    <dbReference type="NCBI Taxonomy" id="97028"/>
    <lineage>
        <taxon>Eukaryota</taxon>
        <taxon>Viridiplantae</taxon>
        <taxon>Streptophyta</taxon>
        <taxon>Embryophyta</taxon>
        <taxon>Tracheophyta</taxon>
        <taxon>Spermatophyta</taxon>
        <taxon>Magnoliopsida</taxon>
        <taxon>eudicotyledons</taxon>
        <taxon>Gunneridae</taxon>
        <taxon>Pentapetalae</taxon>
        <taxon>rosids</taxon>
        <taxon>fabids</taxon>
        <taxon>Fabales</taxon>
        <taxon>Fabaceae</taxon>
        <taxon>Papilionoideae</taxon>
        <taxon>50 kb inversion clade</taxon>
        <taxon>NPAAA clade</taxon>
        <taxon>Hologalegina</taxon>
        <taxon>IRL clade</taxon>
        <taxon>Trifolieae</taxon>
        <taxon>Trifolium</taxon>
    </lineage>
</organism>
<evidence type="ECO:0000313" key="1">
    <source>
        <dbReference type="EMBL" id="MCI96295.1"/>
    </source>
</evidence>
<reference evidence="1 2" key="1">
    <citation type="journal article" date="2018" name="Front. Plant Sci.">
        <title>Red Clover (Trifolium pratense) and Zigzag Clover (T. medium) - A Picture of Genomic Similarities and Differences.</title>
        <authorList>
            <person name="Dluhosova J."/>
            <person name="Istvanek J."/>
            <person name="Nedelnik J."/>
            <person name="Repkova J."/>
        </authorList>
    </citation>
    <scope>NUCLEOTIDE SEQUENCE [LARGE SCALE GENOMIC DNA]</scope>
    <source>
        <strain evidence="2">cv. 10/8</strain>
        <tissue evidence="1">Leaf</tissue>
    </source>
</reference>
<proteinExistence type="predicted"/>